<accession>A0A7S3V861</accession>
<feature type="compositionally biased region" description="Polar residues" evidence="2">
    <location>
        <begin position="304"/>
        <end position="316"/>
    </location>
</feature>
<dbReference type="Pfam" id="PF02494">
    <property type="entry name" value="HYR"/>
    <property type="match status" value="1"/>
</dbReference>
<proteinExistence type="predicted"/>
<dbReference type="PROSITE" id="PS50825">
    <property type="entry name" value="HYR"/>
    <property type="match status" value="1"/>
</dbReference>
<feature type="signal peptide" evidence="3">
    <location>
        <begin position="1"/>
        <end position="25"/>
    </location>
</feature>
<keyword evidence="3" id="KW-0732">Signal</keyword>
<evidence type="ECO:0000313" key="5">
    <source>
        <dbReference type="EMBL" id="CAE0463154.1"/>
    </source>
</evidence>
<reference evidence="5" key="1">
    <citation type="submission" date="2021-01" db="EMBL/GenBank/DDBJ databases">
        <authorList>
            <person name="Corre E."/>
            <person name="Pelletier E."/>
            <person name="Niang G."/>
            <person name="Scheremetjew M."/>
            <person name="Finn R."/>
            <person name="Kale V."/>
            <person name="Holt S."/>
            <person name="Cochrane G."/>
            <person name="Meng A."/>
            <person name="Brown T."/>
            <person name="Cohen L."/>
        </authorList>
    </citation>
    <scope>NUCLEOTIDE SEQUENCE</scope>
    <source>
        <strain evidence="5">MM31A-1</strain>
    </source>
</reference>
<evidence type="ECO:0000256" key="3">
    <source>
        <dbReference type="SAM" id="SignalP"/>
    </source>
</evidence>
<keyword evidence="1" id="KW-0677">Repeat</keyword>
<dbReference type="InterPro" id="IPR003410">
    <property type="entry name" value="HYR_dom"/>
</dbReference>
<evidence type="ECO:0000259" key="4">
    <source>
        <dbReference type="PROSITE" id="PS50825"/>
    </source>
</evidence>
<gene>
    <name evidence="5" type="ORF">CDEB00056_LOCUS7995</name>
</gene>
<name>A0A7S3V861_9STRA</name>
<feature type="domain" description="HYR" evidence="4">
    <location>
        <begin position="159"/>
        <end position="248"/>
    </location>
</feature>
<dbReference type="EMBL" id="HBIO01010318">
    <property type="protein sequence ID" value="CAE0463154.1"/>
    <property type="molecule type" value="Transcribed_RNA"/>
</dbReference>
<feature type="compositionally biased region" description="Low complexity" evidence="2">
    <location>
        <begin position="253"/>
        <end position="288"/>
    </location>
</feature>
<feature type="chain" id="PRO_5031276007" description="HYR domain-containing protein" evidence="3">
    <location>
        <begin position="26"/>
        <end position="459"/>
    </location>
</feature>
<feature type="region of interest" description="Disordered" evidence="2">
    <location>
        <begin position="253"/>
        <end position="331"/>
    </location>
</feature>
<evidence type="ECO:0000256" key="2">
    <source>
        <dbReference type="SAM" id="MobiDB-lite"/>
    </source>
</evidence>
<protein>
    <recommendedName>
        <fullName evidence="4">HYR domain-containing protein</fullName>
    </recommendedName>
</protein>
<organism evidence="5">
    <name type="scientific">Chaetoceros debilis</name>
    <dbReference type="NCBI Taxonomy" id="122233"/>
    <lineage>
        <taxon>Eukaryota</taxon>
        <taxon>Sar</taxon>
        <taxon>Stramenopiles</taxon>
        <taxon>Ochrophyta</taxon>
        <taxon>Bacillariophyta</taxon>
        <taxon>Coscinodiscophyceae</taxon>
        <taxon>Chaetocerotophycidae</taxon>
        <taxon>Chaetocerotales</taxon>
        <taxon>Chaetocerotaceae</taxon>
        <taxon>Chaetoceros</taxon>
    </lineage>
</organism>
<evidence type="ECO:0000256" key="1">
    <source>
        <dbReference type="ARBA" id="ARBA00022737"/>
    </source>
</evidence>
<dbReference type="AlphaFoldDB" id="A0A7S3V861"/>
<sequence length="459" mass="48927">MHFAFRISALLGVIVLTSLFQEGQSHGVEVAYCHTPTGKLRIWVEHWHGTEVADPVSGAGTMLIRDNLAPGTPSTEVTADGFVRDIDSGSLPGCGTPSTETLVAACNKIVNPQDNWVYFDYPISCNVPVDVTLLQGTTVILETGCGTTLYPATISQTFLDAASPVLFVDGLECAGGISPTINASVNSCADKANISFEITTTDDCDPNPTLTVDNTPGLFSVGTTVVTATSQDIRGNISTCAFDVVVAGPTTCSTSEPSISATPSSAPSINFSSVPTSNAQSSAPSTQPSIPPSTQPSSVPSIAPTRSSAPSATPQRFTGAPQRITGAPVPIYDHCQDSPPTLRFKMPYQTLYGTRKTCQWVQRLQISQPNLVWKRCNISGLNGNSNLSVANFCPKSCATCGPCRNSYERFVIPNSPGKDSIRKSCNWVTRVRNTKPNLWFKRCEIDIVKEMCPNACELC</sequence>